<evidence type="ECO:0000313" key="2">
    <source>
        <dbReference type="EMBL" id="QIM51120.1"/>
    </source>
</evidence>
<accession>A0A6G8IDP7</accession>
<dbReference type="InterPro" id="IPR029033">
    <property type="entry name" value="His_PPase_superfam"/>
</dbReference>
<feature type="chain" id="PRO_5026019878" evidence="1">
    <location>
        <begin position="22"/>
        <end position="187"/>
    </location>
</feature>
<dbReference type="AlphaFoldDB" id="A0A6G8IDP7"/>
<dbReference type="SMART" id="SM00855">
    <property type="entry name" value="PGAM"/>
    <property type="match status" value="1"/>
</dbReference>
<protein>
    <submittedName>
        <fullName evidence="2">Histidine phosphatase family protein</fullName>
    </submittedName>
</protein>
<evidence type="ECO:0000313" key="3">
    <source>
        <dbReference type="Proteomes" id="UP000503162"/>
    </source>
</evidence>
<sequence length="187" mass="20661">MLQRRQFLSAATLLASGSAFAQDRDFWSLLREGANVVLMRHARTEPGVGDPPGFRLGECGTQRNLSAEGREQARRVGEAFRREGIRLDEVRSSAWCRCIDTAQLAFGRHTVWAPVNSFFDGAGERDAQTRAVLAALRGLRAPANWMLVTHQVNITALTGENPAMGEVFVARPEADGQRLRVLARQAF</sequence>
<organism evidence="2 3">
    <name type="scientific">Hydrogenophaga crocea</name>
    <dbReference type="NCBI Taxonomy" id="2716225"/>
    <lineage>
        <taxon>Bacteria</taxon>
        <taxon>Pseudomonadati</taxon>
        <taxon>Pseudomonadota</taxon>
        <taxon>Betaproteobacteria</taxon>
        <taxon>Burkholderiales</taxon>
        <taxon>Comamonadaceae</taxon>
        <taxon>Hydrogenophaga</taxon>
    </lineage>
</organism>
<reference evidence="2 3" key="1">
    <citation type="submission" date="2020-03" db="EMBL/GenBank/DDBJ databases">
        <title>Hydrogenophaga sp. nov. isolated from cyanobacterial mat.</title>
        <authorList>
            <person name="Thorat V."/>
            <person name="Kirdat K."/>
            <person name="Tiwarekar B."/>
            <person name="Costa E.D."/>
            <person name="Yadav A."/>
        </authorList>
    </citation>
    <scope>NUCLEOTIDE SEQUENCE [LARGE SCALE GENOMIC DNA]</scope>
    <source>
        <strain evidence="2 3">BA0156</strain>
    </source>
</reference>
<dbReference type="CDD" id="cd07040">
    <property type="entry name" value="HP"/>
    <property type="match status" value="1"/>
</dbReference>
<keyword evidence="1" id="KW-0732">Signal</keyword>
<gene>
    <name evidence="2" type="ORF">G9Q37_02705</name>
</gene>
<dbReference type="InterPro" id="IPR013078">
    <property type="entry name" value="His_Pase_superF_clade-1"/>
</dbReference>
<dbReference type="Pfam" id="PF00300">
    <property type="entry name" value="His_Phos_1"/>
    <property type="match status" value="1"/>
</dbReference>
<dbReference type="EMBL" id="CP049989">
    <property type="protein sequence ID" value="QIM51120.1"/>
    <property type="molecule type" value="Genomic_DNA"/>
</dbReference>
<name>A0A6G8IDP7_9BURK</name>
<dbReference type="Proteomes" id="UP000503162">
    <property type="component" value="Chromosome"/>
</dbReference>
<dbReference type="SUPFAM" id="SSF53254">
    <property type="entry name" value="Phosphoglycerate mutase-like"/>
    <property type="match status" value="1"/>
</dbReference>
<keyword evidence="3" id="KW-1185">Reference proteome</keyword>
<dbReference type="RefSeq" id="WP_166224205.1">
    <property type="nucleotide sequence ID" value="NZ_CP049989.1"/>
</dbReference>
<dbReference type="KEGG" id="hcz:G9Q37_02705"/>
<evidence type="ECO:0000256" key="1">
    <source>
        <dbReference type="SAM" id="SignalP"/>
    </source>
</evidence>
<dbReference type="Gene3D" id="3.40.50.1240">
    <property type="entry name" value="Phosphoglycerate mutase-like"/>
    <property type="match status" value="1"/>
</dbReference>
<feature type="signal peptide" evidence="1">
    <location>
        <begin position="1"/>
        <end position="21"/>
    </location>
</feature>
<proteinExistence type="predicted"/>